<protein>
    <submittedName>
        <fullName evidence="3">Iron-sulfur cluster-binding protein</fullName>
    </submittedName>
</protein>
<keyword evidence="1" id="KW-1133">Transmembrane helix</keyword>
<dbReference type="Pfam" id="PF04015">
    <property type="entry name" value="DUF362"/>
    <property type="match status" value="1"/>
</dbReference>
<name>A0A3B1BKB0_9ZZZZ</name>
<feature type="domain" description="DUF362" evidence="2">
    <location>
        <begin position="101"/>
        <end position="295"/>
    </location>
</feature>
<keyword evidence="1" id="KW-0812">Transmembrane</keyword>
<accession>A0A3B1BKB0</accession>
<feature type="transmembrane region" description="Helical" evidence="1">
    <location>
        <begin position="21"/>
        <end position="40"/>
    </location>
</feature>
<keyword evidence="1" id="KW-0472">Membrane</keyword>
<dbReference type="AlphaFoldDB" id="A0A3B1BKB0"/>
<dbReference type="InterPro" id="IPR006311">
    <property type="entry name" value="TAT_signal"/>
</dbReference>
<dbReference type="PROSITE" id="PS51318">
    <property type="entry name" value="TAT"/>
    <property type="match status" value="1"/>
</dbReference>
<dbReference type="EMBL" id="UOGA01000123">
    <property type="protein sequence ID" value="VAX18409.1"/>
    <property type="molecule type" value="Genomic_DNA"/>
</dbReference>
<organism evidence="3">
    <name type="scientific">hydrothermal vent metagenome</name>
    <dbReference type="NCBI Taxonomy" id="652676"/>
    <lineage>
        <taxon>unclassified sequences</taxon>
        <taxon>metagenomes</taxon>
        <taxon>ecological metagenomes</taxon>
    </lineage>
</organism>
<evidence type="ECO:0000313" key="3">
    <source>
        <dbReference type="EMBL" id="VAX18409.1"/>
    </source>
</evidence>
<evidence type="ECO:0000259" key="2">
    <source>
        <dbReference type="Pfam" id="PF04015"/>
    </source>
</evidence>
<reference evidence="3" key="1">
    <citation type="submission" date="2018-06" db="EMBL/GenBank/DDBJ databases">
        <authorList>
            <person name="Zhirakovskaya E."/>
        </authorList>
    </citation>
    <scope>NUCLEOTIDE SEQUENCE</scope>
</reference>
<sequence>MTSKIKETQKEILNRRQFLNRMGALGAGAVGASALTWAMYSDDPVLHTPEKIYTLPDFRVDPGANYPKMVIAHGADPDVMVKAAVERLGGIEKFIRPGDKVVIKPNVAWDRLPEQAANTNPLVVSAVVKLVVSARPSSITVTDVSLNDPYRSFSRSGIEEASIKAGAKVWIPGDNDFKVTNLNGSLLKKWLVSRAFLSADKVINVPIIKHHSLSKCTLAQKNWYGILGGRRNQLHQDIHTSIADLAQAMRPTLTVMDGTRVLMTNGPTGGSLNDVEAHNTIIAGLDEVAIDAYSMSILGVNPDEVKFMAMSQKRGLGVIDWKSIRHDELSV</sequence>
<dbReference type="InterPro" id="IPR007160">
    <property type="entry name" value="DUF362"/>
</dbReference>
<proteinExistence type="predicted"/>
<evidence type="ECO:0000256" key="1">
    <source>
        <dbReference type="SAM" id="Phobius"/>
    </source>
</evidence>
<gene>
    <name evidence="3" type="ORF">MNBD_NITROSPINAE04-1646</name>
</gene>